<accession>A0ABP8FQL0</accession>
<dbReference type="InterPro" id="IPR039425">
    <property type="entry name" value="RNA_pol_sigma-70-like"/>
</dbReference>
<dbReference type="EMBL" id="BAABFN010000002">
    <property type="protein sequence ID" value="GAA4308924.1"/>
    <property type="molecule type" value="Genomic_DNA"/>
</dbReference>
<keyword evidence="2" id="KW-0805">Transcription regulation</keyword>
<feature type="domain" description="RNA polymerase sigma factor 70 region 4 type 2" evidence="6">
    <location>
        <begin position="114"/>
        <end position="163"/>
    </location>
</feature>
<dbReference type="SUPFAM" id="SSF88946">
    <property type="entry name" value="Sigma2 domain of RNA polymerase sigma factors"/>
    <property type="match status" value="1"/>
</dbReference>
<dbReference type="Gene3D" id="1.10.1740.10">
    <property type="match status" value="1"/>
</dbReference>
<keyword evidence="4" id="KW-0804">Transcription</keyword>
<feature type="domain" description="RNA polymerase sigma-70 region 2" evidence="5">
    <location>
        <begin position="16"/>
        <end position="82"/>
    </location>
</feature>
<dbReference type="PANTHER" id="PTHR43133">
    <property type="entry name" value="RNA POLYMERASE ECF-TYPE SIGMA FACTO"/>
    <property type="match status" value="1"/>
</dbReference>
<dbReference type="InterPro" id="IPR014327">
    <property type="entry name" value="RNA_pol_sigma70_bacteroid"/>
</dbReference>
<evidence type="ECO:0000259" key="6">
    <source>
        <dbReference type="Pfam" id="PF08281"/>
    </source>
</evidence>
<comment type="similarity">
    <text evidence="1">Belongs to the sigma-70 factor family. ECF subfamily.</text>
</comment>
<evidence type="ECO:0000256" key="3">
    <source>
        <dbReference type="ARBA" id="ARBA00023082"/>
    </source>
</evidence>
<keyword evidence="8" id="KW-1185">Reference proteome</keyword>
<dbReference type="Pfam" id="PF08281">
    <property type="entry name" value="Sigma70_r4_2"/>
    <property type="match status" value="1"/>
</dbReference>
<dbReference type="NCBIfam" id="TIGR02937">
    <property type="entry name" value="sigma70-ECF"/>
    <property type="match status" value="1"/>
</dbReference>
<evidence type="ECO:0000256" key="1">
    <source>
        <dbReference type="ARBA" id="ARBA00010641"/>
    </source>
</evidence>
<name>A0ABP8FQL0_9BACT</name>
<dbReference type="InterPro" id="IPR014284">
    <property type="entry name" value="RNA_pol_sigma-70_dom"/>
</dbReference>
<keyword evidence="3" id="KW-0731">Sigma factor</keyword>
<dbReference type="NCBIfam" id="TIGR02985">
    <property type="entry name" value="Sig70_bacteroi1"/>
    <property type="match status" value="1"/>
</dbReference>
<sequence>MQDKYYKNQMAEYCRLFHAYYAKLHRYAFTMLKENSAAEDIVQTVFLKLWEKKGQLLGEEKVGSYLYKSTYNLSLNYIRDSKTRGKHKQDAAQAIDPLVDNTHDKILATDLSLRIRGVMEELPPQCRLIFLKSRVEGKKYAEIASELNISVKTIEVQIGKALKVFREKLKDYL</sequence>
<evidence type="ECO:0000256" key="2">
    <source>
        <dbReference type="ARBA" id="ARBA00023015"/>
    </source>
</evidence>
<evidence type="ECO:0000256" key="4">
    <source>
        <dbReference type="ARBA" id="ARBA00023163"/>
    </source>
</evidence>
<comment type="caution">
    <text evidence="7">The sequence shown here is derived from an EMBL/GenBank/DDBJ whole genome shotgun (WGS) entry which is preliminary data.</text>
</comment>
<gene>
    <name evidence="7" type="ORF">GCM10023143_16650</name>
</gene>
<reference evidence="8" key="1">
    <citation type="journal article" date="2019" name="Int. J. Syst. Evol. Microbiol.">
        <title>The Global Catalogue of Microorganisms (GCM) 10K type strain sequencing project: providing services to taxonomists for standard genome sequencing and annotation.</title>
        <authorList>
            <consortium name="The Broad Institute Genomics Platform"/>
            <consortium name="The Broad Institute Genome Sequencing Center for Infectious Disease"/>
            <person name="Wu L."/>
            <person name="Ma J."/>
        </authorList>
    </citation>
    <scope>NUCLEOTIDE SEQUENCE [LARGE SCALE GENOMIC DNA]</scope>
    <source>
        <strain evidence="8">JCM 17664</strain>
    </source>
</reference>
<dbReference type="InterPro" id="IPR036388">
    <property type="entry name" value="WH-like_DNA-bd_sf"/>
</dbReference>
<dbReference type="PANTHER" id="PTHR43133:SF46">
    <property type="entry name" value="RNA POLYMERASE SIGMA-70 FACTOR ECF SUBFAMILY"/>
    <property type="match status" value="1"/>
</dbReference>
<evidence type="ECO:0000313" key="7">
    <source>
        <dbReference type="EMBL" id="GAA4308924.1"/>
    </source>
</evidence>
<protein>
    <submittedName>
        <fullName evidence="7">RNA polymerase sigma-70 factor</fullName>
    </submittedName>
</protein>
<organism evidence="7 8">
    <name type="scientific">Compostibacter hankyongensis</name>
    <dbReference type="NCBI Taxonomy" id="1007089"/>
    <lineage>
        <taxon>Bacteria</taxon>
        <taxon>Pseudomonadati</taxon>
        <taxon>Bacteroidota</taxon>
        <taxon>Chitinophagia</taxon>
        <taxon>Chitinophagales</taxon>
        <taxon>Chitinophagaceae</taxon>
        <taxon>Compostibacter</taxon>
    </lineage>
</organism>
<dbReference type="InterPro" id="IPR013325">
    <property type="entry name" value="RNA_pol_sigma_r2"/>
</dbReference>
<dbReference type="InterPro" id="IPR007627">
    <property type="entry name" value="RNA_pol_sigma70_r2"/>
</dbReference>
<evidence type="ECO:0000313" key="8">
    <source>
        <dbReference type="Proteomes" id="UP001501207"/>
    </source>
</evidence>
<dbReference type="Pfam" id="PF04542">
    <property type="entry name" value="Sigma70_r2"/>
    <property type="match status" value="1"/>
</dbReference>
<dbReference type="Gene3D" id="1.10.10.10">
    <property type="entry name" value="Winged helix-like DNA-binding domain superfamily/Winged helix DNA-binding domain"/>
    <property type="match status" value="1"/>
</dbReference>
<proteinExistence type="inferred from homology"/>
<evidence type="ECO:0000259" key="5">
    <source>
        <dbReference type="Pfam" id="PF04542"/>
    </source>
</evidence>
<dbReference type="SUPFAM" id="SSF88659">
    <property type="entry name" value="Sigma3 and sigma4 domains of RNA polymerase sigma factors"/>
    <property type="match status" value="1"/>
</dbReference>
<dbReference type="InterPro" id="IPR013324">
    <property type="entry name" value="RNA_pol_sigma_r3/r4-like"/>
</dbReference>
<dbReference type="CDD" id="cd06171">
    <property type="entry name" value="Sigma70_r4"/>
    <property type="match status" value="1"/>
</dbReference>
<dbReference type="Proteomes" id="UP001501207">
    <property type="component" value="Unassembled WGS sequence"/>
</dbReference>
<dbReference type="InterPro" id="IPR013249">
    <property type="entry name" value="RNA_pol_sigma70_r4_t2"/>
</dbReference>